<feature type="signal peptide" evidence="4">
    <location>
        <begin position="1"/>
        <end position="22"/>
    </location>
</feature>
<comment type="caution">
    <text evidence="6">The sequence shown here is derived from an EMBL/GenBank/DDBJ whole genome shotgun (WGS) entry which is preliminary data.</text>
</comment>
<evidence type="ECO:0000256" key="1">
    <source>
        <dbReference type="ARBA" id="ARBA00022801"/>
    </source>
</evidence>
<dbReference type="RefSeq" id="WP_084440098.1">
    <property type="nucleotide sequence ID" value="NZ_LZYB01000007.1"/>
</dbReference>
<feature type="binding site" evidence="3">
    <location>
        <position position="48"/>
    </location>
    <ligand>
        <name>a divalent metal cation</name>
        <dbReference type="ChEBI" id="CHEBI:60240"/>
    </ligand>
</feature>
<dbReference type="AlphaFoldDB" id="A0A1A7BCD1"/>
<dbReference type="PANTHER" id="PTHR47572:SF4">
    <property type="entry name" value="LACTONASE DRP35"/>
    <property type="match status" value="1"/>
</dbReference>
<dbReference type="EMBL" id="LZYB01000007">
    <property type="protein sequence ID" value="OBV10183.1"/>
    <property type="molecule type" value="Genomic_DNA"/>
</dbReference>
<comment type="cofactor">
    <cofactor evidence="3">
        <name>Zn(2+)</name>
        <dbReference type="ChEBI" id="CHEBI:29105"/>
    </cofactor>
    <text evidence="3">Binds 1 divalent metal cation per subunit.</text>
</comment>
<feature type="binding site" evidence="3">
    <location>
        <position position="133"/>
    </location>
    <ligand>
        <name>substrate</name>
    </ligand>
</feature>
<proteinExistence type="predicted"/>
<evidence type="ECO:0000313" key="7">
    <source>
        <dbReference type="Proteomes" id="UP000092484"/>
    </source>
</evidence>
<keyword evidence="7" id="KW-1185">Reference proteome</keyword>
<dbReference type="Gene3D" id="2.120.10.30">
    <property type="entry name" value="TolB, C-terminal domain"/>
    <property type="match status" value="1"/>
</dbReference>
<keyword evidence="1" id="KW-0378">Hydrolase</keyword>
<keyword evidence="4" id="KW-0732">Signal</keyword>
<dbReference type="Pfam" id="PF08450">
    <property type="entry name" value="SGL"/>
    <property type="match status" value="1"/>
</dbReference>
<dbReference type="PATRIC" id="fig|1300349.4.peg.2491"/>
<keyword evidence="3" id="KW-0862">Zinc</keyword>
<dbReference type="PRINTS" id="PR01790">
    <property type="entry name" value="SMP30FAMILY"/>
</dbReference>
<evidence type="ECO:0000259" key="5">
    <source>
        <dbReference type="Pfam" id="PF08450"/>
    </source>
</evidence>
<name>A0A1A7BCD1_9SPHN</name>
<dbReference type="SUPFAM" id="SSF63829">
    <property type="entry name" value="Calcium-dependent phosphotriesterase"/>
    <property type="match status" value="1"/>
</dbReference>
<dbReference type="PANTHER" id="PTHR47572">
    <property type="entry name" value="LIPOPROTEIN-RELATED"/>
    <property type="match status" value="1"/>
</dbReference>
<sequence>MGRALTMIAGIAAAMAAGTALADEAAPGDGLFVEGSLELAATGYTFTEGPAWDGSRLIFSDIPGDTVYVYTPGEGAAQVLYTPSDNANGHTFDLQGRLLNAEHGSGEITRWTAESGRQTISARYEGKRLNSPNDVVVRSDGMILFTDPPYGLGQRTGELGFSGVFALDEGTGRMVLIDDTLSRPNGLALSPDETVLYVGDTATQTLWAYDLAADGTASGKRLVADVTDDSKAGRVDGVRVDTEGRVWFTCPGGLCVVDPESGTVLARLATPKRATNLAWGGADLSDLYITALTDVYRVQTRAKGIGSSSR</sequence>
<dbReference type="InterPro" id="IPR051262">
    <property type="entry name" value="SMP-30/CGR1_Lactonase"/>
</dbReference>
<dbReference type="InterPro" id="IPR013658">
    <property type="entry name" value="SGL"/>
</dbReference>
<dbReference type="GO" id="GO:0016787">
    <property type="term" value="F:hydrolase activity"/>
    <property type="evidence" value="ECO:0007669"/>
    <property type="project" value="UniProtKB-KW"/>
</dbReference>
<reference evidence="6 7" key="1">
    <citation type="submission" date="2016-06" db="EMBL/GenBank/DDBJ databases">
        <title>Genome sequence of Porphyrobacter dokdonensis DSW-74.</title>
        <authorList>
            <person name="Kim J.F."/>
            <person name="Song J.Y."/>
        </authorList>
    </citation>
    <scope>NUCLEOTIDE SEQUENCE [LARGE SCALE GENOMIC DNA]</scope>
    <source>
        <strain evidence="6 7">DSW-74</strain>
    </source>
</reference>
<keyword evidence="3" id="KW-0479">Metal-binding</keyword>
<evidence type="ECO:0000256" key="2">
    <source>
        <dbReference type="PIRSR" id="PIRSR605511-1"/>
    </source>
</evidence>
<protein>
    <submittedName>
        <fullName evidence="6">Gluconolactonase</fullName>
    </submittedName>
</protein>
<feature type="domain" description="SMP-30/Gluconolactonase/LRE-like region" evidence="5">
    <location>
        <begin position="46"/>
        <end position="291"/>
    </location>
</feature>
<feature type="chain" id="PRO_5008354880" evidence="4">
    <location>
        <begin position="23"/>
        <end position="310"/>
    </location>
</feature>
<dbReference type="InterPro" id="IPR011042">
    <property type="entry name" value="6-blade_b-propeller_TolB-like"/>
</dbReference>
<dbReference type="STRING" id="1300349.I603_2501"/>
<dbReference type="GO" id="GO:0046872">
    <property type="term" value="F:metal ion binding"/>
    <property type="evidence" value="ECO:0007669"/>
    <property type="project" value="UniProtKB-KW"/>
</dbReference>
<evidence type="ECO:0000313" key="6">
    <source>
        <dbReference type="EMBL" id="OBV10183.1"/>
    </source>
</evidence>
<feature type="binding site" evidence="3">
    <location>
        <position position="236"/>
    </location>
    <ligand>
        <name>a divalent metal cation</name>
        <dbReference type="ChEBI" id="CHEBI:60240"/>
    </ligand>
</feature>
<accession>A0A1A7BCD1</accession>
<dbReference type="Proteomes" id="UP000092484">
    <property type="component" value="Unassembled WGS sequence"/>
</dbReference>
<organism evidence="6 7">
    <name type="scientific">Erythrobacter dokdonensis DSW-74</name>
    <dbReference type="NCBI Taxonomy" id="1300349"/>
    <lineage>
        <taxon>Bacteria</taxon>
        <taxon>Pseudomonadati</taxon>
        <taxon>Pseudomonadota</taxon>
        <taxon>Alphaproteobacteria</taxon>
        <taxon>Sphingomonadales</taxon>
        <taxon>Erythrobacteraceae</taxon>
        <taxon>Erythrobacter/Porphyrobacter group</taxon>
        <taxon>Erythrobacter</taxon>
    </lineage>
</organism>
<feature type="active site" description="Proton donor/acceptor" evidence="2">
    <location>
        <position position="236"/>
    </location>
</feature>
<dbReference type="InterPro" id="IPR005511">
    <property type="entry name" value="SMP-30"/>
</dbReference>
<gene>
    <name evidence="6" type="ORF">I603_2501</name>
</gene>
<feature type="binding site" evidence="3">
    <location>
        <position position="185"/>
    </location>
    <ligand>
        <name>a divalent metal cation</name>
        <dbReference type="ChEBI" id="CHEBI:60240"/>
    </ligand>
</feature>
<evidence type="ECO:0000256" key="4">
    <source>
        <dbReference type="SAM" id="SignalP"/>
    </source>
</evidence>
<evidence type="ECO:0000256" key="3">
    <source>
        <dbReference type="PIRSR" id="PIRSR605511-2"/>
    </source>
</evidence>